<dbReference type="EMBL" id="CP095066">
    <property type="protein sequence ID" value="UOQ69501.1"/>
    <property type="molecule type" value="Genomic_DNA"/>
</dbReference>
<dbReference type="SUPFAM" id="SSF46785">
    <property type="entry name" value="Winged helix' DNA-binding domain"/>
    <property type="match status" value="1"/>
</dbReference>
<protein>
    <submittedName>
        <fullName evidence="5">Helix-turn-helix transcriptional regulator</fullName>
    </submittedName>
</protein>
<keyword evidence="6" id="KW-1185">Reference proteome</keyword>
<evidence type="ECO:0000313" key="6">
    <source>
        <dbReference type="Proteomes" id="UP000830401"/>
    </source>
</evidence>
<sequence length="140" mass="15594">MSANEEKKVAAQQKLKGWLEAKSNLDASCIVHQALNLLASKWLLLILLALMQRPKRNSELQRQIRGVSPKMLAQSLRQLEASGLVHRQVFAQVPPRVEYSLTAFGESIAPFLAELCDWSVTWEAQVQTFQPAAGQQLAGE</sequence>
<keyword evidence="5" id="KW-0614">Plasmid</keyword>
<dbReference type="Pfam" id="PF01638">
    <property type="entry name" value="HxlR"/>
    <property type="match status" value="1"/>
</dbReference>
<reference evidence="5" key="1">
    <citation type="submission" date="2022-04" db="EMBL/GenBank/DDBJ databases">
        <title>Hymenobacter sp. isolated from the air.</title>
        <authorList>
            <person name="Won M."/>
            <person name="Lee C.-M."/>
            <person name="Woen H.-Y."/>
            <person name="Kwon S.-W."/>
        </authorList>
    </citation>
    <scope>NUCLEOTIDE SEQUENCE</scope>
    <source>
        <strain evidence="5">5420S-77</strain>
        <plasmid evidence="5">unnamed5</plasmid>
    </source>
</reference>
<keyword evidence="2" id="KW-0238">DNA-binding</keyword>
<evidence type="ECO:0000256" key="2">
    <source>
        <dbReference type="ARBA" id="ARBA00023125"/>
    </source>
</evidence>
<evidence type="ECO:0000256" key="3">
    <source>
        <dbReference type="ARBA" id="ARBA00023163"/>
    </source>
</evidence>
<feature type="domain" description="HTH hxlR-type" evidence="4">
    <location>
        <begin position="29"/>
        <end position="127"/>
    </location>
</feature>
<evidence type="ECO:0000259" key="4">
    <source>
        <dbReference type="PROSITE" id="PS51118"/>
    </source>
</evidence>
<proteinExistence type="predicted"/>
<dbReference type="Proteomes" id="UP000830401">
    <property type="component" value="Plasmid unnamed5"/>
</dbReference>
<dbReference type="Gene3D" id="1.10.10.10">
    <property type="entry name" value="Winged helix-like DNA-binding domain superfamily/Winged helix DNA-binding domain"/>
    <property type="match status" value="1"/>
</dbReference>
<dbReference type="RefSeq" id="WP_245127293.1">
    <property type="nucleotide sequence ID" value="NZ_CP095066.1"/>
</dbReference>
<evidence type="ECO:0000313" key="5">
    <source>
        <dbReference type="EMBL" id="UOQ69501.1"/>
    </source>
</evidence>
<geneLocation type="plasmid" evidence="5 6">
    <name>unnamed5</name>
</geneLocation>
<keyword evidence="1" id="KW-0805">Transcription regulation</keyword>
<evidence type="ECO:0000256" key="1">
    <source>
        <dbReference type="ARBA" id="ARBA00023015"/>
    </source>
</evidence>
<accession>A0ABY4GEZ3</accession>
<keyword evidence="3" id="KW-0804">Transcription</keyword>
<dbReference type="InterPro" id="IPR036390">
    <property type="entry name" value="WH_DNA-bd_sf"/>
</dbReference>
<dbReference type="InterPro" id="IPR036388">
    <property type="entry name" value="WH-like_DNA-bd_sf"/>
</dbReference>
<dbReference type="PROSITE" id="PS51118">
    <property type="entry name" value="HTH_HXLR"/>
    <property type="match status" value="1"/>
</dbReference>
<gene>
    <name evidence="5" type="ORF">MUN86_28065</name>
</gene>
<dbReference type="InterPro" id="IPR002577">
    <property type="entry name" value="HTH_HxlR"/>
</dbReference>
<organism evidence="5 6">
    <name type="scientific">Hymenobacter volaticus</name>
    <dbReference type="NCBI Taxonomy" id="2932254"/>
    <lineage>
        <taxon>Bacteria</taxon>
        <taxon>Pseudomonadati</taxon>
        <taxon>Bacteroidota</taxon>
        <taxon>Cytophagia</taxon>
        <taxon>Cytophagales</taxon>
        <taxon>Hymenobacteraceae</taxon>
        <taxon>Hymenobacter</taxon>
    </lineage>
</organism>
<name>A0ABY4GEZ3_9BACT</name>
<dbReference type="PANTHER" id="PTHR33204">
    <property type="entry name" value="TRANSCRIPTIONAL REGULATOR, MARR FAMILY"/>
    <property type="match status" value="1"/>
</dbReference>
<dbReference type="PANTHER" id="PTHR33204:SF29">
    <property type="entry name" value="TRANSCRIPTIONAL REGULATOR"/>
    <property type="match status" value="1"/>
</dbReference>